<keyword evidence="3" id="KW-1185">Reference proteome</keyword>
<name>A0ABY4NC84_9MICO</name>
<protein>
    <submittedName>
        <fullName evidence="2">IS1634 family transposase</fullName>
    </submittedName>
</protein>
<proteinExistence type="predicted"/>
<feature type="domain" description="Transposase IS4-like" evidence="1">
    <location>
        <begin position="164"/>
        <end position="456"/>
    </location>
</feature>
<reference evidence="2" key="1">
    <citation type="submission" date="2022-05" db="EMBL/GenBank/DDBJ databases">
        <title>Genomic analysis of Brachybacterium sp. CBA3104.</title>
        <authorList>
            <person name="Roh S.W."/>
            <person name="Kim Y.B."/>
            <person name="Kim Y."/>
        </authorList>
    </citation>
    <scope>NUCLEOTIDE SEQUENCE</scope>
    <source>
        <strain evidence="2">CBA3104</strain>
    </source>
</reference>
<dbReference type="InterPro" id="IPR047654">
    <property type="entry name" value="IS1634_transpos"/>
</dbReference>
<dbReference type="Pfam" id="PF01609">
    <property type="entry name" value="DDE_Tnp_1"/>
    <property type="match status" value="1"/>
</dbReference>
<evidence type="ECO:0000313" key="2">
    <source>
        <dbReference type="EMBL" id="UQN31462.1"/>
    </source>
</evidence>
<dbReference type="EMBL" id="CP097218">
    <property type="protein sequence ID" value="UQN31462.1"/>
    <property type="molecule type" value="Genomic_DNA"/>
</dbReference>
<dbReference type="NCBIfam" id="NF033559">
    <property type="entry name" value="transpos_IS1634"/>
    <property type="match status" value="1"/>
</dbReference>
<dbReference type="Proteomes" id="UP001055868">
    <property type="component" value="Chromosome"/>
</dbReference>
<sequence length="511" mass="57073">MVFLRKVKTASGATAVQIAERKDRRDVVLEHLGSAHTEAELAALMSAGRDRINAGQEALDLGLSQDPQSAVVHSRRSRQLLQTLRSAWSDLGFDVIEDEAFFHLVAARLIEPTSMSDCSRVLGEVGMDPVHRSTMKRCLARVSQREYRDQIATKCFEHAATSGDISLVLYDVTTLYFEAEYEDELRKVGYSKERRVDPQIVVGLLVDRNGFPLEIGCFEGNHAETRTIVPIIKQFQARHNLADMVVVADAGMLSTTNLTALDEAGLKFIVGSRQVKAPGDLAHHFHWNGDAFEDGQVIDTITPRHGSTRTDQKRHRREPVWDAEQYPGHWRAIWAFSTKRATRDGHTLTAQENRARAVIDGDAAVKSTRFVKTTAAGRTLDEASLERARGLVGLKGYVTNIPASVMPAAEVISSYHDLWHVEQSFRMSKTDLQARPMFHRKRDAIEAHLTIVFTALAIARFMQSKTGFSIRKIIRTLRPLQDVTISLAGQQITAKPELTDDARHVLDALTH</sequence>
<dbReference type="PANTHER" id="PTHR34614:SF2">
    <property type="entry name" value="TRANSPOSASE IS4-LIKE DOMAIN-CONTAINING PROTEIN"/>
    <property type="match status" value="1"/>
</dbReference>
<dbReference type="PANTHER" id="PTHR34614">
    <property type="match status" value="1"/>
</dbReference>
<organism evidence="2 3">
    <name type="scientific">Brachybacterium kimchii</name>
    <dbReference type="NCBI Taxonomy" id="2942909"/>
    <lineage>
        <taxon>Bacteria</taxon>
        <taxon>Bacillati</taxon>
        <taxon>Actinomycetota</taxon>
        <taxon>Actinomycetes</taxon>
        <taxon>Micrococcales</taxon>
        <taxon>Dermabacteraceae</taxon>
        <taxon>Brachybacterium</taxon>
    </lineage>
</organism>
<evidence type="ECO:0000259" key="1">
    <source>
        <dbReference type="Pfam" id="PF01609"/>
    </source>
</evidence>
<gene>
    <name evidence="2" type="ORF">M4486_09360</name>
</gene>
<dbReference type="InterPro" id="IPR002559">
    <property type="entry name" value="Transposase_11"/>
</dbReference>
<accession>A0ABY4NC84</accession>
<dbReference type="InterPro" id="IPR012337">
    <property type="entry name" value="RNaseH-like_sf"/>
</dbReference>
<evidence type="ECO:0000313" key="3">
    <source>
        <dbReference type="Proteomes" id="UP001055868"/>
    </source>
</evidence>
<dbReference type="SUPFAM" id="SSF53098">
    <property type="entry name" value="Ribonuclease H-like"/>
    <property type="match status" value="1"/>
</dbReference>
<dbReference type="RefSeq" id="WP_249480880.1">
    <property type="nucleotide sequence ID" value="NZ_CP097218.1"/>
</dbReference>